<dbReference type="EMBL" id="JARKIE010000197">
    <property type="protein sequence ID" value="KAJ7668105.1"/>
    <property type="molecule type" value="Genomic_DNA"/>
</dbReference>
<dbReference type="Proteomes" id="UP001221757">
    <property type="component" value="Unassembled WGS sequence"/>
</dbReference>
<evidence type="ECO:0000259" key="5">
    <source>
        <dbReference type="PROSITE" id="PS51158"/>
    </source>
</evidence>
<feature type="region of interest" description="Disordered" evidence="4">
    <location>
        <begin position="1"/>
        <end position="20"/>
    </location>
</feature>
<gene>
    <name evidence="6" type="ORF">B0H17DRAFT_1142572</name>
</gene>
<evidence type="ECO:0000313" key="6">
    <source>
        <dbReference type="EMBL" id="KAJ7668105.1"/>
    </source>
</evidence>
<feature type="domain" description="Alpha-type protein kinase" evidence="5">
    <location>
        <begin position="1"/>
        <end position="74"/>
    </location>
</feature>
<dbReference type="Gene3D" id="3.20.200.10">
    <property type="entry name" value="MHCK/EF2 kinase"/>
    <property type="match status" value="1"/>
</dbReference>
<protein>
    <recommendedName>
        <fullName evidence="5">Alpha-type protein kinase domain-containing protein</fullName>
    </recommendedName>
</protein>
<reference evidence="6" key="1">
    <citation type="submission" date="2023-03" db="EMBL/GenBank/DDBJ databases">
        <title>Massive genome expansion in bonnet fungi (Mycena s.s.) driven by repeated elements and novel gene families across ecological guilds.</title>
        <authorList>
            <consortium name="Lawrence Berkeley National Laboratory"/>
            <person name="Harder C.B."/>
            <person name="Miyauchi S."/>
            <person name="Viragh M."/>
            <person name="Kuo A."/>
            <person name="Thoen E."/>
            <person name="Andreopoulos B."/>
            <person name="Lu D."/>
            <person name="Skrede I."/>
            <person name="Drula E."/>
            <person name="Henrissat B."/>
            <person name="Morin E."/>
            <person name="Kohler A."/>
            <person name="Barry K."/>
            <person name="LaButti K."/>
            <person name="Morin E."/>
            <person name="Salamov A."/>
            <person name="Lipzen A."/>
            <person name="Mereny Z."/>
            <person name="Hegedus B."/>
            <person name="Baldrian P."/>
            <person name="Stursova M."/>
            <person name="Weitz H."/>
            <person name="Taylor A."/>
            <person name="Grigoriev I.V."/>
            <person name="Nagy L.G."/>
            <person name="Martin F."/>
            <person name="Kauserud H."/>
        </authorList>
    </citation>
    <scope>NUCLEOTIDE SEQUENCE</scope>
    <source>
        <strain evidence="6">CBHHK067</strain>
    </source>
</reference>
<accession>A0AAD7G8V3</accession>
<keyword evidence="1" id="KW-0723">Serine/threonine-protein kinase</keyword>
<dbReference type="AlphaFoldDB" id="A0AAD7G8V3"/>
<evidence type="ECO:0000313" key="7">
    <source>
        <dbReference type="Proteomes" id="UP001221757"/>
    </source>
</evidence>
<comment type="caution">
    <text evidence="6">The sequence shown here is derived from an EMBL/GenBank/DDBJ whole genome shotgun (WGS) entry which is preliminary data.</text>
</comment>
<dbReference type="GO" id="GO:0004674">
    <property type="term" value="F:protein serine/threonine kinase activity"/>
    <property type="evidence" value="ECO:0007669"/>
    <property type="project" value="UniProtKB-KW"/>
</dbReference>
<dbReference type="InterPro" id="IPR004166">
    <property type="entry name" value="a-kinase_dom"/>
</dbReference>
<organism evidence="6 7">
    <name type="scientific">Mycena rosella</name>
    <name type="common">Pink bonnet</name>
    <name type="synonym">Agaricus rosellus</name>
    <dbReference type="NCBI Taxonomy" id="1033263"/>
    <lineage>
        <taxon>Eukaryota</taxon>
        <taxon>Fungi</taxon>
        <taxon>Dikarya</taxon>
        <taxon>Basidiomycota</taxon>
        <taxon>Agaricomycotina</taxon>
        <taxon>Agaricomycetes</taxon>
        <taxon>Agaricomycetidae</taxon>
        <taxon>Agaricales</taxon>
        <taxon>Marasmiineae</taxon>
        <taxon>Mycenaceae</taxon>
        <taxon>Mycena</taxon>
    </lineage>
</organism>
<keyword evidence="3" id="KW-0418">Kinase</keyword>
<dbReference type="SUPFAM" id="SSF56112">
    <property type="entry name" value="Protein kinase-like (PK-like)"/>
    <property type="match status" value="1"/>
</dbReference>
<keyword evidence="7" id="KW-1185">Reference proteome</keyword>
<evidence type="ECO:0000256" key="2">
    <source>
        <dbReference type="ARBA" id="ARBA00022679"/>
    </source>
</evidence>
<proteinExistence type="predicted"/>
<dbReference type="GO" id="GO:0005524">
    <property type="term" value="F:ATP binding"/>
    <property type="evidence" value="ECO:0007669"/>
    <property type="project" value="InterPro"/>
</dbReference>
<keyword evidence="2" id="KW-0808">Transferase</keyword>
<dbReference type="PROSITE" id="PS51158">
    <property type="entry name" value="ALPHA_KINASE"/>
    <property type="match status" value="1"/>
</dbReference>
<sequence>MITISTRNLPGTPDPCQIKTRDGVRKDGLVLFDVMTHTPDGDLGVGDFGTEGVKTFIKDHQCAEICRGVKLHDLYPLLADEDNQDEESNKDGDDDDLPLHIHS</sequence>
<name>A0AAD7G8V3_MYCRO</name>
<dbReference type="Pfam" id="PF02816">
    <property type="entry name" value="Alpha_kinase"/>
    <property type="match status" value="1"/>
</dbReference>
<feature type="compositionally biased region" description="Acidic residues" evidence="4">
    <location>
        <begin position="80"/>
        <end position="96"/>
    </location>
</feature>
<dbReference type="InterPro" id="IPR011009">
    <property type="entry name" value="Kinase-like_dom_sf"/>
</dbReference>
<evidence type="ECO:0000256" key="3">
    <source>
        <dbReference type="ARBA" id="ARBA00022777"/>
    </source>
</evidence>
<evidence type="ECO:0000256" key="4">
    <source>
        <dbReference type="SAM" id="MobiDB-lite"/>
    </source>
</evidence>
<feature type="region of interest" description="Disordered" evidence="4">
    <location>
        <begin position="80"/>
        <end position="103"/>
    </location>
</feature>
<evidence type="ECO:0000256" key="1">
    <source>
        <dbReference type="ARBA" id="ARBA00022527"/>
    </source>
</evidence>